<reference evidence="2" key="1">
    <citation type="submission" date="2018-05" db="EMBL/GenBank/DDBJ databases">
        <authorList>
            <person name="Lanie J.A."/>
            <person name="Ng W.-L."/>
            <person name="Kazmierczak K.M."/>
            <person name="Andrzejewski T.M."/>
            <person name="Davidsen T.M."/>
            <person name="Wayne K.J."/>
            <person name="Tettelin H."/>
            <person name="Glass J.I."/>
            <person name="Rusch D."/>
            <person name="Podicherti R."/>
            <person name="Tsui H.-C.T."/>
            <person name="Winkler M.E."/>
        </authorList>
    </citation>
    <scope>NUCLEOTIDE SEQUENCE</scope>
</reference>
<proteinExistence type="predicted"/>
<gene>
    <name evidence="2" type="ORF">METZ01_LOCUS177603</name>
</gene>
<feature type="region of interest" description="Disordered" evidence="1">
    <location>
        <begin position="433"/>
        <end position="453"/>
    </location>
</feature>
<feature type="compositionally biased region" description="Basic and acidic residues" evidence="1">
    <location>
        <begin position="433"/>
        <end position="444"/>
    </location>
</feature>
<protein>
    <submittedName>
        <fullName evidence="2">Uncharacterized protein</fullName>
    </submittedName>
</protein>
<name>A0A382CFY9_9ZZZZ</name>
<accession>A0A382CFY9</accession>
<dbReference type="EMBL" id="UINC01034228">
    <property type="protein sequence ID" value="SVB24749.1"/>
    <property type="molecule type" value="Genomic_DNA"/>
</dbReference>
<evidence type="ECO:0000256" key="1">
    <source>
        <dbReference type="SAM" id="MobiDB-lite"/>
    </source>
</evidence>
<organism evidence="2">
    <name type="scientific">marine metagenome</name>
    <dbReference type="NCBI Taxonomy" id="408172"/>
    <lineage>
        <taxon>unclassified sequences</taxon>
        <taxon>metagenomes</taxon>
        <taxon>ecological metagenomes</taxon>
    </lineage>
</organism>
<evidence type="ECO:0000313" key="2">
    <source>
        <dbReference type="EMBL" id="SVB24749.1"/>
    </source>
</evidence>
<feature type="region of interest" description="Disordered" evidence="1">
    <location>
        <begin position="330"/>
        <end position="349"/>
    </location>
</feature>
<dbReference type="AlphaFoldDB" id="A0A382CFY9"/>
<sequence length="495" mass="55854">MKTKYTTIFSSHIKPLVPEDKDKYLALASMVDLEEFLPKIDTEENYDLLPIAFNAFVANRVNKNGDVVDTETAMAMYKNFVNKPVNIEHNRKSVIGTILTASFSSFGEDKPLTEEEVKDMKSPFNVTLGGLVWKIIDKDLSDKIENASDPTSEDYMNVSASWELGFNDYNLVVLEGEEKNIENATEISDPEEIEKHKDKLKGFGGEGKLKDGTFVYRKVINKVIPLGIGLTESPAADVKGIATASDEEVQAETQEEAESLRAHIKFEPKTSDPKQEKISQNTKTNVNIEKVEAMMRIENITDITDESLQTLKASAIHEYIQESLKDASEKFTSEKQEKEDALSETREQHESLVKEHDSLKAELESVQEKLNVLNAEKVERAQLEQFNQRMASFDERYDLTDEDRKVLAAQIKDLSEDQFTSYDENMSVLLSSKEKGKEEIKEEVEASTPEEVVETAVENAEVDKETVPVSAPAEDPSITEKYSKAFNIDQFDIKM</sequence>